<keyword evidence="2" id="KW-1185">Reference proteome</keyword>
<accession>A0ABQ3ZDH8</accession>
<name>A0ABQ3ZDH8_9ACTN</name>
<reference evidence="1 2" key="1">
    <citation type="submission" date="2021-01" db="EMBL/GenBank/DDBJ databases">
        <title>Whole genome shotgun sequence of Actinoplanes durhamensis NBRC 14914.</title>
        <authorList>
            <person name="Komaki H."/>
            <person name="Tamura T."/>
        </authorList>
    </citation>
    <scope>NUCLEOTIDE SEQUENCE [LARGE SCALE GENOMIC DNA]</scope>
    <source>
        <strain evidence="1 2">NBRC 14914</strain>
    </source>
</reference>
<organism evidence="1 2">
    <name type="scientific">Paractinoplanes durhamensis</name>
    <dbReference type="NCBI Taxonomy" id="113563"/>
    <lineage>
        <taxon>Bacteria</taxon>
        <taxon>Bacillati</taxon>
        <taxon>Actinomycetota</taxon>
        <taxon>Actinomycetes</taxon>
        <taxon>Micromonosporales</taxon>
        <taxon>Micromonosporaceae</taxon>
        <taxon>Paractinoplanes</taxon>
    </lineage>
</organism>
<evidence type="ECO:0000313" key="2">
    <source>
        <dbReference type="Proteomes" id="UP000637628"/>
    </source>
</evidence>
<dbReference type="Proteomes" id="UP000637628">
    <property type="component" value="Unassembled WGS sequence"/>
</dbReference>
<dbReference type="EMBL" id="BOML01000092">
    <property type="protein sequence ID" value="GIE07885.1"/>
    <property type="molecule type" value="Genomic_DNA"/>
</dbReference>
<comment type="caution">
    <text evidence="1">The sequence shown here is derived from an EMBL/GenBank/DDBJ whole genome shotgun (WGS) entry which is preliminary data.</text>
</comment>
<sequence>MTVEGTWTLSIDTPIGKQAAELVLSRDGNRLTGTLADRTATLEIIDGVVSGDVAVWKVVKTTKVLVKKIKVPVTFTVTVEGDRMRGRVSTGRFGAFAVNGLRVR</sequence>
<protein>
    <submittedName>
        <fullName evidence="1">Uncharacterized protein</fullName>
    </submittedName>
</protein>
<dbReference type="RefSeq" id="WP_203735718.1">
    <property type="nucleotide sequence ID" value="NZ_BAAATX010000053.1"/>
</dbReference>
<evidence type="ECO:0000313" key="1">
    <source>
        <dbReference type="EMBL" id="GIE07885.1"/>
    </source>
</evidence>
<proteinExistence type="predicted"/>
<gene>
    <name evidence="1" type="ORF">Adu01nite_92350</name>
</gene>